<dbReference type="FunFam" id="1.20.1250.20:FF:000218">
    <property type="entry name" value="facilitated trehalose transporter Tret1"/>
    <property type="match status" value="1"/>
</dbReference>
<evidence type="ECO:0000256" key="4">
    <source>
        <dbReference type="ARBA" id="ARBA00022597"/>
    </source>
</evidence>
<dbReference type="Gene3D" id="1.20.1250.20">
    <property type="entry name" value="MFS general substrate transporter like domains"/>
    <property type="match status" value="1"/>
</dbReference>
<keyword evidence="3" id="KW-1003">Cell membrane</keyword>
<feature type="transmembrane region" description="Helical" evidence="10">
    <location>
        <begin position="351"/>
        <end position="372"/>
    </location>
</feature>
<feature type="transmembrane region" description="Helical" evidence="10">
    <location>
        <begin position="36"/>
        <end position="57"/>
    </location>
</feature>
<dbReference type="SUPFAM" id="SSF103473">
    <property type="entry name" value="MFS general substrate transporter"/>
    <property type="match status" value="1"/>
</dbReference>
<dbReference type="InterPro" id="IPR050549">
    <property type="entry name" value="MFS_Trehalose_Transporter"/>
</dbReference>
<dbReference type="Proteomes" id="UP001162162">
    <property type="component" value="Unassembled WGS sequence"/>
</dbReference>
<evidence type="ECO:0000256" key="9">
    <source>
        <dbReference type="RuleBase" id="RU003346"/>
    </source>
</evidence>
<evidence type="ECO:0000256" key="10">
    <source>
        <dbReference type="SAM" id="Phobius"/>
    </source>
</evidence>
<feature type="transmembrane region" description="Helical" evidence="10">
    <location>
        <begin position="384"/>
        <end position="408"/>
    </location>
</feature>
<evidence type="ECO:0000256" key="8">
    <source>
        <dbReference type="ARBA" id="ARBA00023180"/>
    </source>
</evidence>
<feature type="domain" description="Major facilitator superfamily (MFS) profile" evidence="11">
    <location>
        <begin position="37"/>
        <end position="475"/>
    </location>
</feature>
<dbReference type="InterPro" id="IPR020846">
    <property type="entry name" value="MFS_dom"/>
</dbReference>
<feature type="transmembrane region" description="Helical" evidence="10">
    <location>
        <begin position="281"/>
        <end position="307"/>
    </location>
</feature>
<keyword evidence="6 10" id="KW-1133">Transmembrane helix</keyword>
<keyword evidence="7 10" id="KW-0472">Membrane</keyword>
<dbReference type="InterPro" id="IPR005828">
    <property type="entry name" value="MFS_sugar_transport-like"/>
</dbReference>
<comment type="subcellular location">
    <subcellularLocation>
        <location evidence="1">Cell membrane</location>
        <topology evidence="1">Multi-pass membrane protein</topology>
    </subcellularLocation>
</comment>
<dbReference type="Pfam" id="PF00083">
    <property type="entry name" value="Sugar_tr"/>
    <property type="match status" value="1"/>
</dbReference>
<keyword evidence="8" id="KW-0325">Glycoprotein</keyword>
<evidence type="ECO:0000256" key="7">
    <source>
        <dbReference type="ARBA" id="ARBA00023136"/>
    </source>
</evidence>
<name>A0AAV8Y990_9CUCU</name>
<dbReference type="PRINTS" id="PR00171">
    <property type="entry name" value="SUGRTRNSPORT"/>
</dbReference>
<dbReference type="GO" id="GO:0022857">
    <property type="term" value="F:transmembrane transporter activity"/>
    <property type="evidence" value="ECO:0007669"/>
    <property type="project" value="InterPro"/>
</dbReference>
<protein>
    <recommendedName>
        <fullName evidence="11">Major facilitator superfamily (MFS) profile domain-containing protein</fullName>
    </recommendedName>
</protein>
<evidence type="ECO:0000313" key="12">
    <source>
        <dbReference type="EMBL" id="KAJ8946865.1"/>
    </source>
</evidence>
<evidence type="ECO:0000256" key="3">
    <source>
        <dbReference type="ARBA" id="ARBA00022475"/>
    </source>
</evidence>
<sequence length="492" mass="55384">NGLNIVAIAVLIIFYVFFSLLFNNLLLKMDCKKHQFVYFAAASANIMTMFSAIGYAWPSPSIPKLNGQVDPERNPLPRPTTILEDSWITSLMSLGALVGPLFSSILANKFGRKRTLIMFSVPMILSNVILIFANRVVHFYIARFLVGMGTGCVFTVIPLYVAEISDIDNRGFTSMFLALTMTSTQLILYIISPYITISNLAVVSLIPAVLFFLTFVFFVPESPYYFVMINRQEEAKKSLAMLRRVATSDIHLKKELYDISRTVEETRSEKVGLRDLLQSDVVIRCLLISVGLMVFQQFTGILAIVSYLQTIFEATNSSIPSEVSVMIVGLLQTIVNIITSRLVDRIGRKTLIMLSNTGILVSLITLGAYFYLQINGYNVDSLSWLAIGSIMFYIFWFNFGIGPIPWTVAGELFPSNLKTYLNGITAFSNIICGFLISLLFPTLSQIMGMAWSIWFFAIWTAVSLVFVYYFLPETRGRSFIEIQMMLREGRTV</sequence>
<evidence type="ECO:0000313" key="13">
    <source>
        <dbReference type="Proteomes" id="UP001162162"/>
    </source>
</evidence>
<evidence type="ECO:0000256" key="6">
    <source>
        <dbReference type="ARBA" id="ARBA00022989"/>
    </source>
</evidence>
<dbReference type="InterPro" id="IPR036259">
    <property type="entry name" value="MFS_trans_sf"/>
</dbReference>
<feature type="transmembrane region" description="Helical" evidence="10">
    <location>
        <begin position="87"/>
        <end position="108"/>
    </location>
</feature>
<keyword evidence="2 9" id="KW-0813">Transport</keyword>
<keyword evidence="4" id="KW-0762">Sugar transport</keyword>
<evidence type="ECO:0000256" key="5">
    <source>
        <dbReference type="ARBA" id="ARBA00022692"/>
    </source>
</evidence>
<dbReference type="AlphaFoldDB" id="A0AAV8Y990"/>
<feature type="transmembrane region" description="Helical" evidence="10">
    <location>
        <begin position="172"/>
        <end position="191"/>
    </location>
</feature>
<organism evidence="12 13">
    <name type="scientific">Aromia moschata</name>
    <dbReference type="NCBI Taxonomy" id="1265417"/>
    <lineage>
        <taxon>Eukaryota</taxon>
        <taxon>Metazoa</taxon>
        <taxon>Ecdysozoa</taxon>
        <taxon>Arthropoda</taxon>
        <taxon>Hexapoda</taxon>
        <taxon>Insecta</taxon>
        <taxon>Pterygota</taxon>
        <taxon>Neoptera</taxon>
        <taxon>Endopterygota</taxon>
        <taxon>Coleoptera</taxon>
        <taxon>Polyphaga</taxon>
        <taxon>Cucujiformia</taxon>
        <taxon>Chrysomeloidea</taxon>
        <taxon>Cerambycidae</taxon>
        <taxon>Cerambycinae</taxon>
        <taxon>Callichromatini</taxon>
        <taxon>Aromia</taxon>
    </lineage>
</organism>
<dbReference type="PANTHER" id="PTHR48021:SF47">
    <property type="entry name" value="GH17672P"/>
    <property type="match status" value="1"/>
</dbReference>
<evidence type="ECO:0000259" key="11">
    <source>
        <dbReference type="PROSITE" id="PS50850"/>
    </source>
</evidence>
<comment type="similarity">
    <text evidence="9">Belongs to the major facilitator superfamily. Sugar transporter (TC 2.A.1.1) family.</text>
</comment>
<feature type="transmembrane region" description="Helical" evidence="10">
    <location>
        <begin position="420"/>
        <end position="440"/>
    </location>
</feature>
<dbReference type="PROSITE" id="PS00216">
    <property type="entry name" value="SUGAR_TRANSPORT_1"/>
    <property type="match status" value="1"/>
</dbReference>
<feature type="transmembrane region" description="Helical" evidence="10">
    <location>
        <begin position="197"/>
        <end position="219"/>
    </location>
</feature>
<dbReference type="NCBIfam" id="TIGR00879">
    <property type="entry name" value="SP"/>
    <property type="match status" value="1"/>
</dbReference>
<dbReference type="EMBL" id="JAPWTK010000174">
    <property type="protein sequence ID" value="KAJ8946865.1"/>
    <property type="molecule type" value="Genomic_DNA"/>
</dbReference>
<evidence type="ECO:0000256" key="2">
    <source>
        <dbReference type="ARBA" id="ARBA00022448"/>
    </source>
</evidence>
<dbReference type="PANTHER" id="PTHR48021">
    <property type="match status" value="1"/>
</dbReference>
<dbReference type="PROSITE" id="PS00217">
    <property type="entry name" value="SUGAR_TRANSPORT_2"/>
    <property type="match status" value="1"/>
</dbReference>
<gene>
    <name evidence="12" type="ORF">NQ318_006775</name>
</gene>
<comment type="caution">
    <text evidence="12">The sequence shown here is derived from an EMBL/GenBank/DDBJ whole genome shotgun (WGS) entry which is preliminary data.</text>
</comment>
<accession>A0AAV8Y990</accession>
<feature type="non-terminal residue" evidence="12">
    <location>
        <position position="1"/>
    </location>
</feature>
<evidence type="ECO:0000256" key="1">
    <source>
        <dbReference type="ARBA" id="ARBA00004651"/>
    </source>
</evidence>
<dbReference type="InterPro" id="IPR005829">
    <property type="entry name" value="Sugar_transporter_CS"/>
</dbReference>
<dbReference type="PROSITE" id="PS50850">
    <property type="entry name" value="MFS"/>
    <property type="match status" value="1"/>
</dbReference>
<dbReference type="GO" id="GO:0005886">
    <property type="term" value="C:plasma membrane"/>
    <property type="evidence" value="ECO:0007669"/>
    <property type="project" value="UniProtKB-SubCell"/>
</dbReference>
<keyword evidence="13" id="KW-1185">Reference proteome</keyword>
<feature type="transmembrane region" description="Helical" evidence="10">
    <location>
        <begin position="6"/>
        <end position="27"/>
    </location>
</feature>
<dbReference type="InterPro" id="IPR003663">
    <property type="entry name" value="Sugar/inositol_transpt"/>
</dbReference>
<keyword evidence="5 10" id="KW-0812">Transmembrane</keyword>
<feature type="transmembrane region" description="Helical" evidence="10">
    <location>
        <begin position="115"/>
        <end position="133"/>
    </location>
</feature>
<proteinExistence type="inferred from homology"/>
<feature type="transmembrane region" description="Helical" evidence="10">
    <location>
        <begin position="319"/>
        <end position="339"/>
    </location>
</feature>
<reference evidence="12" key="1">
    <citation type="journal article" date="2023" name="Insect Mol. Biol.">
        <title>Genome sequencing provides insights into the evolution of gene families encoding plant cell wall-degrading enzymes in longhorned beetles.</title>
        <authorList>
            <person name="Shin N.R."/>
            <person name="Okamura Y."/>
            <person name="Kirsch R."/>
            <person name="Pauchet Y."/>
        </authorList>
    </citation>
    <scope>NUCLEOTIDE SEQUENCE</scope>
    <source>
        <strain evidence="12">AMC_N1</strain>
    </source>
</reference>
<feature type="transmembrane region" description="Helical" evidence="10">
    <location>
        <begin position="139"/>
        <end position="160"/>
    </location>
</feature>
<feature type="transmembrane region" description="Helical" evidence="10">
    <location>
        <begin position="446"/>
        <end position="471"/>
    </location>
</feature>